<proteinExistence type="predicted"/>
<reference evidence="2 3" key="1">
    <citation type="journal article" date="2022" name="Nat. Ecol. Evol.">
        <title>A masculinizing supergene underlies an exaggerated male reproductive morph in a spider.</title>
        <authorList>
            <person name="Hendrickx F."/>
            <person name="De Corte Z."/>
            <person name="Sonet G."/>
            <person name="Van Belleghem S.M."/>
            <person name="Kostlbacher S."/>
            <person name="Vangestel C."/>
        </authorList>
    </citation>
    <scope>NUCLEOTIDE SEQUENCE [LARGE SCALE GENOMIC DNA]</scope>
    <source>
        <strain evidence="2">W744_W776</strain>
    </source>
</reference>
<accession>A0AAV6V711</accession>
<dbReference type="EMBL" id="JAFNEN010000148">
    <property type="protein sequence ID" value="KAG8191972.1"/>
    <property type="molecule type" value="Genomic_DNA"/>
</dbReference>
<evidence type="ECO:0008006" key="4">
    <source>
        <dbReference type="Google" id="ProtNLM"/>
    </source>
</evidence>
<protein>
    <recommendedName>
        <fullName evidence="4">Dehydrogenase/reductase SDR family member 7</fullName>
    </recommendedName>
</protein>
<evidence type="ECO:0000313" key="3">
    <source>
        <dbReference type="Proteomes" id="UP000827092"/>
    </source>
</evidence>
<keyword evidence="1" id="KW-0812">Transmembrane</keyword>
<dbReference type="PANTHER" id="PTHR44269:SF2">
    <property type="entry name" value="DEHYDROGENASE_REDUCTASE SDR FAMILY MEMBER 7"/>
    <property type="match status" value="1"/>
</dbReference>
<sequence>MFSSNPFQKLAQGPKKLAEGVKTNVAQGPKKLAEGVKTNVAQGPKKLAEGVKTNVADKIKPSLLTRTKNLITDRIPKLKIPGLPKPTIPNLPDMKIPDLPNIPTPHLPNIKWPSLPKIPMPDLSNLKIPGLPHIPFPHLPSFKIPGLPHIPFPHLPSLKLPHLPKFLSHLLKIVSSIPHIKLILMIIAGAIFGLIALLFIAAAIAGSIYAPCVVLPILGVLLISGIIGLIILVVVFTLWYFFCNDRDITLFVLEYFGKGTRKYSGKVVWLVGASTSLGQAMALELAKAGAKIILSSRRQHILQKLKEDCIEISKGKLSDTDILVLPFAVTEMNEKYVQDVIEQFGKIDVLIDNISHIELGEASKTSIGMDKAIFEVNYFGPIFLIKQVVRHFKETDGGQIIVVSSISGKFGIPGQATSSASKQALNLYFEVLRHECAGHNIYITTVCPGLILSSVTDHSVLVGQSLISQDEQLKMTRNGMKTTRCAHLILVAGANRCTESWVSNQPFLFYIYVAQYYPWIHRLLMQYIFSEKNLQKIYDGKSPNITMWKPQIIVL</sequence>
<dbReference type="Pfam" id="PF00106">
    <property type="entry name" value="adh_short"/>
    <property type="match status" value="1"/>
</dbReference>
<dbReference type="SUPFAM" id="SSF51735">
    <property type="entry name" value="NAD(P)-binding Rossmann-fold domains"/>
    <property type="match status" value="1"/>
</dbReference>
<feature type="transmembrane region" description="Helical" evidence="1">
    <location>
        <begin position="215"/>
        <end position="242"/>
    </location>
</feature>
<dbReference type="InterPro" id="IPR036291">
    <property type="entry name" value="NAD(P)-bd_dom_sf"/>
</dbReference>
<dbReference type="Gene3D" id="3.40.50.720">
    <property type="entry name" value="NAD(P)-binding Rossmann-like Domain"/>
    <property type="match status" value="1"/>
</dbReference>
<dbReference type="InterPro" id="IPR053011">
    <property type="entry name" value="SDR_family_member_7"/>
</dbReference>
<keyword evidence="1" id="KW-1133">Transmembrane helix</keyword>
<evidence type="ECO:0000313" key="2">
    <source>
        <dbReference type="EMBL" id="KAG8191972.1"/>
    </source>
</evidence>
<keyword evidence="1" id="KW-0472">Membrane</keyword>
<dbReference type="AlphaFoldDB" id="A0AAV6V711"/>
<comment type="caution">
    <text evidence="2">The sequence shown here is derived from an EMBL/GenBank/DDBJ whole genome shotgun (WGS) entry which is preliminary data.</text>
</comment>
<name>A0AAV6V711_9ARAC</name>
<gene>
    <name evidence="2" type="ORF">JTE90_002243</name>
</gene>
<evidence type="ECO:0000256" key="1">
    <source>
        <dbReference type="SAM" id="Phobius"/>
    </source>
</evidence>
<dbReference type="InterPro" id="IPR002347">
    <property type="entry name" value="SDR_fam"/>
</dbReference>
<dbReference type="Proteomes" id="UP000827092">
    <property type="component" value="Unassembled WGS sequence"/>
</dbReference>
<organism evidence="2 3">
    <name type="scientific">Oedothorax gibbosus</name>
    <dbReference type="NCBI Taxonomy" id="931172"/>
    <lineage>
        <taxon>Eukaryota</taxon>
        <taxon>Metazoa</taxon>
        <taxon>Ecdysozoa</taxon>
        <taxon>Arthropoda</taxon>
        <taxon>Chelicerata</taxon>
        <taxon>Arachnida</taxon>
        <taxon>Araneae</taxon>
        <taxon>Araneomorphae</taxon>
        <taxon>Entelegynae</taxon>
        <taxon>Araneoidea</taxon>
        <taxon>Linyphiidae</taxon>
        <taxon>Erigoninae</taxon>
        <taxon>Oedothorax</taxon>
    </lineage>
</organism>
<dbReference type="PRINTS" id="PR00081">
    <property type="entry name" value="GDHRDH"/>
</dbReference>
<dbReference type="PANTHER" id="PTHR44269">
    <property type="entry name" value="DEHYDROGENASE/REDUCTASE SDR FAMILY MEMBER 7-RELATED"/>
    <property type="match status" value="1"/>
</dbReference>
<keyword evidence="3" id="KW-1185">Reference proteome</keyword>
<feature type="transmembrane region" description="Helical" evidence="1">
    <location>
        <begin position="182"/>
        <end position="209"/>
    </location>
</feature>